<feature type="domain" description="2Fe-2S ferredoxin-type" evidence="10">
    <location>
        <begin position="253"/>
        <end position="341"/>
    </location>
</feature>
<dbReference type="Gene3D" id="3.10.20.30">
    <property type="match status" value="1"/>
</dbReference>
<keyword evidence="4" id="KW-0479">Metal-binding</keyword>
<dbReference type="SUPFAM" id="SSF52343">
    <property type="entry name" value="Ferredoxin reductase-like, C-terminal NADP-linked domain"/>
    <property type="match status" value="1"/>
</dbReference>
<dbReference type="InterPro" id="IPR001041">
    <property type="entry name" value="2Fe-2S_ferredoxin-type"/>
</dbReference>
<gene>
    <name evidence="12" type="ORF">QU481_21820</name>
</gene>
<evidence type="ECO:0000256" key="6">
    <source>
        <dbReference type="ARBA" id="ARBA00023002"/>
    </source>
</evidence>
<dbReference type="InterPro" id="IPR036010">
    <property type="entry name" value="2Fe-2S_ferredoxin-like_sf"/>
</dbReference>
<dbReference type="SUPFAM" id="SSF54292">
    <property type="entry name" value="2Fe-2S ferredoxin-like"/>
    <property type="match status" value="1"/>
</dbReference>
<dbReference type="PROSITE" id="PS00197">
    <property type="entry name" value="2FE2S_FER_1"/>
    <property type="match status" value="1"/>
</dbReference>
<evidence type="ECO:0000256" key="3">
    <source>
        <dbReference type="ARBA" id="ARBA00022714"/>
    </source>
</evidence>
<evidence type="ECO:0000313" key="12">
    <source>
        <dbReference type="EMBL" id="MDN0077465.1"/>
    </source>
</evidence>
<dbReference type="Pfam" id="PF00111">
    <property type="entry name" value="Fer2"/>
    <property type="match status" value="1"/>
</dbReference>
<dbReference type="Gene3D" id="2.40.30.10">
    <property type="entry name" value="Translation factors"/>
    <property type="match status" value="1"/>
</dbReference>
<dbReference type="InterPro" id="IPR017938">
    <property type="entry name" value="Riboflavin_synthase-like_b-brl"/>
</dbReference>
<dbReference type="PRINTS" id="PR00409">
    <property type="entry name" value="PHDIOXRDTASE"/>
</dbReference>
<dbReference type="RefSeq" id="WP_289832102.1">
    <property type="nucleotide sequence ID" value="NZ_JAUEDK010000069.1"/>
</dbReference>
<dbReference type="PROSITE" id="PS51384">
    <property type="entry name" value="FAD_FR"/>
    <property type="match status" value="1"/>
</dbReference>
<comment type="caution">
    <text evidence="12">The sequence shown here is derived from an EMBL/GenBank/DDBJ whole genome shotgun (WGS) entry which is preliminary data.</text>
</comment>
<evidence type="ECO:0000256" key="5">
    <source>
        <dbReference type="ARBA" id="ARBA00022827"/>
    </source>
</evidence>
<accession>A0ABT7XUQ5</accession>
<keyword evidence="6" id="KW-0560">Oxidoreductase</keyword>
<evidence type="ECO:0000259" key="11">
    <source>
        <dbReference type="PROSITE" id="PS51384"/>
    </source>
</evidence>
<dbReference type="Proteomes" id="UP001168540">
    <property type="component" value="Unassembled WGS sequence"/>
</dbReference>
<evidence type="ECO:0000313" key="13">
    <source>
        <dbReference type="Proteomes" id="UP001168540"/>
    </source>
</evidence>
<dbReference type="CDD" id="cd00207">
    <property type="entry name" value="fer2"/>
    <property type="match status" value="1"/>
</dbReference>
<reference evidence="12" key="1">
    <citation type="submission" date="2023-06" db="EMBL/GenBank/DDBJ databases">
        <authorList>
            <person name="Zhang S."/>
        </authorList>
    </citation>
    <scope>NUCLEOTIDE SEQUENCE</scope>
    <source>
        <strain evidence="12">SG2303</strain>
    </source>
</reference>
<dbReference type="InterPro" id="IPR001433">
    <property type="entry name" value="OxRdtase_FAD/NAD-bd"/>
</dbReference>
<dbReference type="Pfam" id="PF00970">
    <property type="entry name" value="FAD_binding_6"/>
    <property type="match status" value="1"/>
</dbReference>
<keyword evidence="2" id="KW-0285">Flavoprotein</keyword>
<evidence type="ECO:0000256" key="4">
    <source>
        <dbReference type="ARBA" id="ARBA00022723"/>
    </source>
</evidence>
<dbReference type="CDD" id="cd06214">
    <property type="entry name" value="PA_degradation_oxidoreductase_like"/>
    <property type="match status" value="1"/>
</dbReference>
<organism evidence="12 13">
    <name type="scientific">Crenobacter oryzisoli</name>
    <dbReference type="NCBI Taxonomy" id="3056844"/>
    <lineage>
        <taxon>Bacteria</taxon>
        <taxon>Pseudomonadati</taxon>
        <taxon>Pseudomonadota</taxon>
        <taxon>Betaproteobacteria</taxon>
        <taxon>Neisseriales</taxon>
        <taxon>Neisseriaceae</taxon>
        <taxon>Crenobacter</taxon>
    </lineage>
</organism>
<dbReference type="InterPro" id="IPR050415">
    <property type="entry name" value="MRET"/>
</dbReference>
<dbReference type="PANTHER" id="PTHR47354:SF8">
    <property type="entry name" value="1,2-PHENYLACETYL-COA EPOXIDASE, SUBUNIT E"/>
    <property type="match status" value="1"/>
</dbReference>
<keyword evidence="8" id="KW-0411">Iron-sulfur</keyword>
<evidence type="ECO:0000256" key="7">
    <source>
        <dbReference type="ARBA" id="ARBA00023004"/>
    </source>
</evidence>
<keyword evidence="5" id="KW-0274">FAD</keyword>
<proteinExistence type="predicted"/>
<dbReference type="InterPro" id="IPR012675">
    <property type="entry name" value="Beta-grasp_dom_sf"/>
</dbReference>
<feature type="domain" description="FAD-binding FR-type" evidence="11">
    <location>
        <begin position="9"/>
        <end position="114"/>
    </location>
</feature>
<dbReference type="Gene3D" id="3.40.50.80">
    <property type="entry name" value="Nucleotide-binding domain of ferredoxin-NADP reductase (FNR) module"/>
    <property type="match status" value="1"/>
</dbReference>
<dbReference type="InterPro" id="IPR017927">
    <property type="entry name" value="FAD-bd_FR_type"/>
</dbReference>
<evidence type="ECO:0000256" key="2">
    <source>
        <dbReference type="ARBA" id="ARBA00022630"/>
    </source>
</evidence>
<dbReference type="PRINTS" id="PR00371">
    <property type="entry name" value="FPNCR"/>
</dbReference>
<evidence type="ECO:0000256" key="8">
    <source>
        <dbReference type="ARBA" id="ARBA00023014"/>
    </source>
</evidence>
<comment type="cofactor">
    <cofactor evidence="1">
        <name>FAD</name>
        <dbReference type="ChEBI" id="CHEBI:57692"/>
    </cofactor>
</comment>
<comment type="cofactor">
    <cofactor evidence="9">
        <name>[2Fe-2S] cluster</name>
        <dbReference type="ChEBI" id="CHEBI:190135"/>
    </cofactor>
</comment>
<dbReference type="InterPro" id="IPR039261">
    <property type="entry name" value="FNR_nucleotide-bd"/>
</dbReference>
<keyword evidence="3" id="KW-0001">2Fe-2S</keyword>
<dbReference type="PANTHER" id="PTHR47354">
    <property type="entry name" value="NADH OXIDOREDUCTASE HCR"/>
    <property type="match status" value="1"/>
</dbReference>
<dbReference type="EMBL" id="JAUEDK010000069">
    <property type="protein sequence ID" value="MDN0077465.1"/>
    <property type="molecule type" value="Genomic_DNA"/>
</dbReference>
<evidence type="ECO:0000256" key="1">
    <source>
        <dbReference type="ARBA" id="ARBA00001974"/>
    </source>
</evidence>
<dbReference type="InterPro" id="IPR008333">
    <property type="entry name" value="Cbr1-like_FAD-bd_dom"/>
</dbReference>
<evidence type="ECO:0000256" key="9">
    <source>
        <dbReference type="ARBA" id="ARBA00034078"/>
    </source>
</evidence>
<name>A0ABT7XUQ5_9NEIS</name>
<dbReference type="PROSITE" id="PS51085">
    <property type="entry name" value="2FE2S_FER_2"/>
    <property type="match status" value="1"/>
</dbReference>
<sequence>MDYARNPAPGFYRLRVAEVRTETPEAKSFVFEVPADLAERFRAKPGQFLTFRLPVAGETLVRCYSLASSPALAEPPKVTVKRVRDGRASNWLCDHVAAGDWLEVAQPAGLFVPASLDADLLLFAGGSGITPVIAIAKSALAVGRGQVTLLYANRDERSVIFAAELAELARLHPQRFRVIHWLDGVQGITSAEQLASLVAPWRDADAFICGPAPFMAAAEAALAQLAVPAERVHLERFVAGNAPLPVDSSATAAQVEVSLDDEVYAFDWQPGEVLLDAMARAGMKPPSSCRAGACGACMCKVEAGEVTLLGNQILDAAELAEGWILACQARPVSATLRVAFP</sequence>
<dbReference type="SUPFAM" id="SSF63380">
    <property type="entry name" value="Riboflavin synthase domain-like"/>
    <property type="match status" value="1"/>
</dbReference>
<evidence type="ECO:0000259" key="10">
    <source>
        <dbReference type="PROSITE" id="PS51085"/>
    </source>
</evidence>
<protein>
    <submittedName>
        <fullName evidence="12">Ferredoxin--NADP reductase</fullName>
    </submittedName>
</protein>
<dbReference type="InterPro" id="IPR001709">
    <property type="entry name" value="Flavoprot_Pyr_Nucl_cyt_Rdtase"/>
</dbReference>
<keyword evidence="7" id="KW-0408">Iron</keyword>
<keyword evidence="13" id="KW-1185">Reference proteome</keyword>
<dbReference type="InterPro" id="IPR006058">
    <property type="entry name" value="2Fe2S_fd_BS"/>
</dbReference>
<dbReference type="Pfam" id="PF00175">
    <property type="entry name" value="NAD_binding_1"/>
    <property type="match status" value="1"/>
</dbReference>